<feature type="transmembrane region" description="Helical" evidence="8">
    <location>
        <begin position="82"/>
        <end position="109"/>
    </location>
</feature>
<feature type="domain" description="ABC transmembrane type-1" evidence="9">
    <location>
        <begin position="87"/>
        <end position="293"/>
    </location>
</feature>
<name>A0A8J7PIU8_9PROT</name>
<evidence type="ECO:0000256" key="3">
    <source>
        <dbReference type="ARBA" id="ARBA00022448"/>
    </source>
</evidence>
<dbReference type="PANTHER" id="PTHR42929">
    <property type="entry name" value="INNER MEMBRANE ABC TRANSPORTER PERMEASE PROTEIN YDCU-RELATED-RELATED"/>
    <property type="match status" value="1"/>
</dbReference>
<sequence length="304" mass="34271">MNLENLKVYFERILGKAALIAIPYGWHIIFFFIPFLIVLGLSFSESIIGAPPFTSIISWVDESFLQVRLNLWNYQLLKEDSLYIAGYIESLHIAGLATFFCLLIGYPIAYGIVRAHSKLKIILLLLVILPFWTSFLIRVYAWIGLLNYHGIINDFLLKIGVISQPLALNNNKFSVCLGIVYSYLPFMILPLYSALEKIDHQILEAAYDLGCKPVRAFWTITVPLSIKGIIAGSMLVFIPGVGEFVIPELLGGPDTLMIGKILWTEFFTNRDWPVAAALAIAMLIFLVLPIIGFQKFTMRSAEED</sequence>
<gene>
    <name evidence="10" type="ORF">J0H12_03545</name>
</gene>
<dbReference type="AlphaFoldDB" id="A0A8J7PIU8"/>
<proteinExistence type="inferred from homology"/>
<reference evidence="10" key="1">
    <citation type="submission" date="2021-02" db="EMBL/GenBank/DDBJ databases">
        <title>Thiocyanate and organic carbon inputs drive convergent selection for specific autotrophic Afipia and Thiobacillus strains within complex microbiomes.</title>
        <authorList>
            <person name="Huddy R.J."/>
            <person name="Sachdeva R."/>
            <person name="Kadzinga F."/>
            <person name="Kantor R.S."/>
            <person name="Harrison S.T.L."/>
            <person name="Banfield J.F."/>
        </authorList>
    </citation>
    <scope>NUCLEOTIDE SEQUENCE</scope>
    <source>
        <strain evidence="10">SCN18_10_11_15_R4_P_38_20</strain>
    </source>
</reference>
<keyword evidence="4" id="KW-1003">Cell membrane</keyword>
<dbReference type="SUPFAM" id="SSF161098">
    <property type="entry name" value="MetI-like"/>
    <property type="match status" value="1"/>
</dbReference>
<dbReference type="InterPro" id="IPR035906">
    <property type="entry name" value="MetI-like_sf"/>
</dbReference>
<evidence type="ECO:0000256" key="5">
    <source>
        <dbReference type="ARBA" id="ARBA00022692"/>
    </source>
</evidence>
<protein>
    <submittedName>
        <fullName evidence="10">ABC transporter permease subunit</fullName>
    </submittedName>
</protein>
<accession>A0A8J7PIU8</accession>
<keyword evidence="6 8" id="KW-1133">Transmembrane helix</keyword>
<dbReference type="Pfam" id="PF00528">
    <property type="entry name" value="BPD_transp_1"/>
    <property type="match status" value="1"/>
</dbReference>
<evidence type="ECO:0000313" key="10">
    <source>
        <dbReference type="EMBL" id="MBN9412985.1"/>
    </source>
</evidence>
<comment type="subcellular location">
    <subcellularLocation>
        <location evidence="1 8">Cell membrane</location>
        <topology evidence="1 8">Multi-pass membrane protein</topology>
    </subcellularLocation>
</comment>
<comment type="caution">
    <text evidence="10">The sequence shown here is derived from an EMBL/GenBank/DDBJ whole genome shotgun (WGS) entry which is preliminary data.</text>
</comment>
<feature type="transmembrane region" description="Helical" evidence="8">
    <location>
        <begin position="216"/>
        <end position="238"/>
    </location>
</feature>
<keyword evidence="5 8" id="KW-0812">Transmembrane</keyword>
<evidence type="ECO:0000313" key="11">
    <source>
        <dbReference type="Proteomes" id="UP000664414"/>
    </source>
</evidence>
<dbReference type="GO" id="GO:0005886">
    <property type="term" value="C:plasma membrane"/>
    <property type="evidence" value="ECO:0007669"/>
    <property type="project" value="UniProtKB-SubCell"/>
</dbReference>
<organism evidence="10 11">
    <name type="scientific">Candidatus Paracaedimonas acanthamoebae</name>
    <dbReference type="NCBI Taxonomy" id="244581"/>
    <lineage>
        <taxon>Bacteria</taxon>
        <taxon>Pseudomonadati</taxon>
        <taxon>Pseudomonadota</taxon>
        <taxon>Alphaproteobacteria</taxon>
        <taxon>Holosporales</taxon>
        <taxon>Caedimonadaceae</taxon>
        <taxon>Candidatus Paracaedimonas</taxon>
    </lineage>
</organism>
<keyword evidence="3 8" id="KW-0813">Transport</keyword>
<keyword evidence="7 8" id="KW-0472">Membrane</keyword>
<dbReference type="EMBL" id="JAFKGL010000015">
    <property type="protein sequence ID" value="MBN9412985.1"/>
    <property type="molecule type" value="Genomic_DNA"/>
</dbReference>
<evidence type="ECO:0000256" key="6">
    <source>
        <dbReference type="ARBA" id="ARBA00022989"/>
    </source>
</evidence>
<evidence type="ECO:0000256" key="1">
    <source>
        <dbReference type="ARBA" id="ARBA00004651"/>
    </source>
</evidence>
<evidence type="ECO:0000259" key="9">
    <source>
        <dbReference type="PROSITE" id="PS50928"/>
    </source>
</evidence>
<dbReference type="InterPro" id="IPR000515">
    <property type="entry name" value="MetI-like"/>
</dbReference>
<dbReference type="PROSITE" id="PS50928">
    <property type="entry name" value="ABC_TM1"/>
    <property type="match status" value="1"/>
</dbReference>
<evidence type="ECO:0000256" key="4">
    <source>
        <dbReference type="ARBA" id="ARBA00022475"/>
    </source>
</evidence>
<dbReference type="Proteomes" id="UP000664414">
    <property type="component" value="Unassembled WGS sequence"/>
</dbReference>
<dbReference type="CDD" id="cd06261">
    <property type="entry name" value="TM_PBP2"/>
    <property type="match status" value="1"/>
</dbReference>
<comment type="similarity">
    <text evidence="2">Belongs to the binding-protein-dependent transport system permease family. CysTW subfamily.</text>
</comment>
<feature type="transmembrane region" description="Helical" evidence="8">
    <location>
        <begin position="272"/>
        <end position="293"/>
    </location>
</feature>
<dbReference type="GO" id="GO:0055085">
    <property type="term" value="P:transmembrane transport"/>
    <property type="evidence" value="ECO:0007669"/>
    <property type="project" value="InterPro"/>
</dbReference>
<feature type="transmembrane region" description="Helical" evidence="8">
    <location>
        <begin position="21"/>
        <end position="43"/>
    </location>
</feature>
<evidence type="ECO:0000256" key="2">
    <source>
        <dbReference type="ARBA" id="ARBA00007069"/>
    </source>
</evidence>
<feature type="transmembrane region" description="Helical" evidence="8">
    <location>
        <begin position="172"/>
        <end position="195"/>
    </location>
</feature>
<dbReference type="Gene3D" id="1.10.3720.10">
    <property type="entry name" value="MetI-like"/>
    <property type="match status" value="1"/>
</dbReference>
<evidence type="ECO:0000256" key="8">
    <source>
        <dbReference type="RuleBase" id="RU363032"/>
    </source>
</evidence>
<dbReference type="PANTHER" id="PTHR42929:SF3">
    <property type="entry name" value="PUTRESCINE TRANSPORT SYSTEM PERMEASE PROTEIN POTH"/>
    <property type="match status" value="1"/>
</dbReference>
<feature type="transmembrane region" description="Helical" evidence="8">
    <location>
        <begin position="121"/>
        <end position="143"/>
    </location>
</feature>
<evidence type="ECO:0000256" key="7">
    <source>
        <dbReference type="ARBA" id="ARBA00023136"/>
    </source>
</evidence>